<evidence type="ECO:0000313" key="7">
    <source>
        <dbReference type="Proteomes" id="UP000054761"/>
    </source>
</evidence>
<evidence type="ECO:0000256" key="4">
    <source>
        <dbReference type="ARBA" id="ARBA00023136"/>
    </source>
</evidence>
<protein>
    <recommendedName>
        <fullName evidence="5">UPF0391 membrane protein Lisr_0254</fullName>
    </recommendedName>
</protein>
<accession>A0A0W0WNI4</accession>
<name>A0A0W0WNI4_9GAMM</name>
<evidence type="ECO:0000256" key="3">
    <source>
        <dbReference type="ARBA" id="ARBA00022989"/>
    </source>
</evidence>
<comment type="similarity">
    <text evidence="5">Belongs to the UPF0391 family.</text>
</comment>
<sequence length="53" mass="6047">MLPWIIIFLIAALIAGILGFAIVPDAIVSVVKFLFFLFLILFFIFLALYITKR</sequence>
<dbReference type="PATRIC" id="fig|454.4.peg.267"/>
<evidence type="ECO:0000256" key="1">
    <source>
        <dbReference type="ARBA" id="ARBA00022475"/>
    </source>
</evidence>
<dbReference type="InterPro" id="IPR009760">
    <property type="entry name" value="DUF1328"/>
</dbReference>
<keyword evidence="2 5" id="KW-0812">Transmembrane</keyword>
<evidence type="ECO:0000256" key="2">
    <source>
        <dbReference type="ARBA" id="ARBA00022692"/>
    </source>
</evidence>
<evidence type="ECO:0000256" key="5">
    <source>
        <dbReference type="HAMAP-Rule" id="MF_01361"/>
    </source>
</evidence>
<dbReference type="STRING" id="454.Lisr_0254"/>
<dbReference type="RefSeq" id="WP_115325263.1">
    <property type="nucleotide sequence ID" value="NZ_CAAAJA010000004.1"/>
</dbReference>
<comment type="caution">
    <text evidence="5">Lacks conserved residue(s) required for the propagation of feature annotation.</text>
</comment>
<dbReference type="PIRSF" id="PIRSF036466">
    <property type="entry name" value="UCP036466"/>
    <property type="match status" value="1"/>
</dbReference>
<dbReference type="GO" id="GO:0005886">
    <property type="term" value="C:plasma membrane"/>
    <property type="evidence" value="ECO:0007669"/>
    <property type="project" value="UniProtKB-UniRule"/>
</dbReference>
<keyword evidence="7" id="KW-1185">Reference proteome</keyword>
<organism evidence="6 7">
    <name type="scientific">Legionella israelensis</name>
    <dbReference type="NCBI Taxonomy" id="454"/>
    <lineage>
        <taxon>Bacteria</taxon>
        <taxon>Pseudomonadati</taxon>
        <taxon>Pseudomonadota</taxon>
        <taxon>Gammaproteobacteria</taxon>
        <taxon>Legionellales</taxon>
        <taxon>Legionellaceae</taxon>
        <taxon>Legionella</taxon>
    </lineage>
</organism>
<proteinExistence type="inferred from homology"/>
<dbReference type="Pfam" id="PF07043">
    <property type="entry name" value="DUF1328"/>
    <property type="match status" value="1"/>
</dbReference>
<dbReference type="HAMAP" id="MF_01361">
    <property type="entry name" value="UPF0391"/>
    <property type="match status" value="1"/>
</dbReference>
<keyword evidence="3 5" id="KW-1133">Transmembrane helix</keyword>
<keyword evidence="1 5" id="KW-1003">Cell membrane</keyword>
<comment type="caution">
    <text evidence="6">The sequence shown here is derived from an EMBL/GenBank/DDBJ whole genome shotgun (WGS) entry which is preliminary data.</text>
</comment>
<feature type="transmembrane region" description="Helical" evidence="5">
    <location>
        <begin position="5"/>
        <end position="23"/>
    </location>
</feature>
<dbReference type="Proteomes" id="UP000054761">
    <property type="component" value="Unassembled WGS sequence"/>
</dbReference>
<reference evidence="6 7" key="1">
    <citation type="submission" date="2015-11" db="EMBL/GenBank/DDBJ databases">
        <title>Genomic analysis of 38 Legionella species identifies large and diverse effector repertoires.</title>
        <authorList>
            <person name="Burstein D."/>
            <person name="Amaro F."/>
            <person name="Zusman T."/>
            <person name="Lifshitz Z."/>
            <person name="Cohen O."/>
            <person name="Gilbert J.A."/>
            <person name="Pupko T."/>
            <person name="Shuman H.A."/>
            <person name="Segal G."/>
        </authorList>
    </citation>
    <scope>NUCLEOTIDE SEQUENCE [LARGE SCALE GENOMIC DNA]</scope>
    <source>
        <strain evidence="6 7">Bercovier 4</strain>
    </source>
</reference>
<dbReference type="EMBL" id="LNYH01000006">
    <property type="protein sequence ID" value="KTD33886.1"/>
    <property type="molecule type" value="Genomic_DNA"/>
</dbReference>
<gene>
    <name evidence="6" type="ORF">Lisr_0254</name>
</gene>
<keyword evidence="4 5" id="KW-0472">Membrane</keyword>
<evidence type="ECO:0000313" key="6">
    <source>
        <dbReference type="EMBL" id="KTD33886.1"/>
    </source>
</evidence>
<feature type="transmembrane region" description="Helical" evidence="5">
    <location>
        <begin position="29"/>
        <end position="50"/>
    </location>
</feature>
<dbReference type="AlphaFoldDB" id="A0A0W0WNI4"/>